<feature type="compositionally biased region" description="Low complexity" evidence="7">
    <location>
        <begin position="306"/>
        <end position="326"/>
    </location>
</feature>
<gene>
    <name evidence="8" type="ORF">GMORB2_3636</name>
</gene>
<dbReference type="GO" id="GO:0003677">
    <property type="term" value="F:DNA binding"/>
    <property type="evidence" value="ECO:0007669"/>
    <property type="project" value="UniProtKB-KW"/>
</dbReference>
<dbReference type="PANTHER" id="PTHR36206:SF12">
    <property type="entry name" value="ASPERCRYPTIN BIOSYNTHESIS CLUSTER-SPECIFIC TRANSCRIPTION REGULATOR ATNN-RELATED"/>
    <property type="match status" value="1"/>
</dbReference>
<accession>A0A9P4YN00</accession>
<dbReference type="OrthoDB" id="3598904at2759"/>
<keyword evidence="2" id="KW-0862">Zinc</keyword>
<dbReference type="AlphaFoldDB" id="A0A9P4YN00"/>
<evidence type="ECO:0000313" key="8">
    <source>
        <dbReference type="EMBL" id="KAF4119948.1"/>
    </source>
</evidence>
<dbReference type="PANTHER" id="PTHR36206">
    <property type="entry name" value="ASPERCRYPTIN BIOSYNTHESIS CLUSTER-SPECIFIC TRANSCRIPTION REGULATOR ATNN-RELATED"/>
    <property type="match status" value="1"/>
</dbReference>
<dbReference type="GO" id="GO:0046872">
    <property type="term" value="F:metal ion binding"/>
    <property type="evidence" value="ECO:0007669"/>
    <property type="project" value="UniProtKB-KW"/>
</dbReference>
<sequence length="677" mass="76586">MPCLDYEEEKDWLANLTTVESGIWRGYCDGYTQPDNTPRSSGASPSSKLIHTKKAPLVLNEPSINTIRFKNGEQRAYFDEWTSLSVYFLSGGLSQTSLWTTTLPQLSLEEPTLRTAAMAIGALRKAYSYEGLPIGSVLSDDNRHYINAITYYCKALRLQTKAMPTNEGMRTALLSSLLFICFEAQRSNIPAALKHVTHGFTMLNELATCTENGPSLVSIAPAPPSLVQEILECYKPLEQQSRSFTGSYRKVFFFSETGAPNQPNQPFYTNSTMYTANNSTTLAGQMFNDTPPGGGSNPTGLGLNESSAGSSPQTSSPPSLPGTPWSMNEAVTVLGQGQRNSHEGFPSPQSQTGPKSKSSQTPFRLQRPTRILPFSKHCPYFRPKHSNITSLGTLPITFSSIEEAWSYWGLLQKHLMQHQPLFIAATSQIDLAQVTDDADLERRFARAREMPEFSELITETRYWLQRWCEAFDPLYENKLRERDQDRQGYLEAASLRIEYLVAFIYGKLTRYSKLEIAMALTPQYRELNMLSETLLQARPSCGFSMDRGWTWPLYVTTYNCRDPAVRADAIRILEQYPICNALRDSRVIRAIALRNDEAERESAEGADGDEAHWLRMRRREIVFDDLGRSVIFRSVRRDHTDNRWVLIEEAADFTIQKDGLLPWKQQPISEAKSILYY</sequence>
<evidence type="ECO:0000313" key="9">
    <source>
        <dbReference type="Proteomes" id="UP000749293"/>
    </source>
</evidence>
<evidence type="ECO:0000256" key="3">
    <source>
        <dbReference type="ARBA" id="ARBA00023015"/>
    </source>
</evidence>
<keyword evidence="4" id="KW-0238">DNA-binding</keyword>
<keyword evidence="3" id="KW-0805">Transcription regulation</keyword>
<keyword evidence="1" id="KW-0479">Metal-binding</keyword>
<evidence type="ECO:0000256" key="2">
    <source>
        <dbReference type="ARBA" id="ARBA00022833"/>
    </source>
</evidence>
<proteinExistence type="predicted"/>
<dbReference type="InterPro" id="IPR052360">
    <property type="entry name" value="Transcr_Regulatory_Proteins"/>
</dbReference>
<reference evidence="8" key="1">
    <citation type="submission" date="2020-03" db="EMBL/GenBank/DDBJ databases">
        <title>Site-based positive gene gene selection in Geosmithia morbida across the United States reveals a broad range of putative effectors and factors for local host and environmental adapation.</title>
        <authorList>
            <person name="Onufrak A."/>
            <person name="Murdoch R.W."/>
            <person name="Gazis R."/>
            <person name="Huff M."/>
            <person name="Staton M."/>
            <person name="Klingeman W."/>
            <person name="Hadziabdic D."/>
        </authorList>
    </citation>
    <scope>NUCLEOTIDE SEQUENCE</scope>
    <source>
        <strain evidence="8">1262</strain>
    </source>
</reference>
<keyword evidence="5" id="KW-0804">Transcription</keyword>
<dbReference type="GeneID" id="55969864"/>
<dbReference type="RefSeq" id="XP_035318600.1">
    <property type="nucleotide sequence ID" value="XM_035465612.1"/>
</dbReference>
<comment type="caution">
    <text evidence="8">The sequence shown here is derived from an EMBL/GenBank/DDBJ whole genome shotgun (WGS) entry which is preliminary data.</text>
</comment>
<keyword evidence="6" id="KW-0539">Nucleus</keyword>
<dbReference type="EMBL" id="JAANYQ010000020">
    <property type="protein sequence ID" value="KAF4119948.1"/>
    <property type="molecule type" value="Genomic_DNA"/>
</dbReference>
<dbReference type="Proteomes" id="UP000749293">
    <property type="component" value="Unassembled WGS sequence"/>
</dbReference>
<evidence type="ECO:0000256" key="5">
    <source>
        <dbReference type="ARBA" id="ARBA00023163"/>
    </source>
</evidence>
<evidence type="ECO:0000256" key="7">
    <source>
        <dbReference type="SAM" id="MobiDB-lite"/>
    </source>
</evidence>
<keyword evidence="9" id="KW-1185">Reference proteome</keyword>
<feature type="compositionally biased region" description="Polar residues" evidence="7">
    <location>
        <begin position="347"/>
        <end position="363"/>
    </location>
</feature>
<protein>
    <submittedName>
        <fullName evidence="8">Fungal Zn(2)-Cys(6) binuclear cluster domain</fullName>
    </submittedName>
</protein>
<evidence type="ECO:0000256" key="1">
    <source>
        <dbReference type="ARBA" id="ARBA00022723"/>
    </source>
</evidence>
<evidence type="ECO:0000256" key="4">
    <source>
        <dbReference type="ARBA" id="ARBA00023125"/>
    </source>
</evidence>
<feature type="region of interest" description="Disordered" evidence="7">
    <location>
        <begin position="282"/>
        <end position="364"/>
    </location>
</feature>
<name>A0A9P4YN00_9HYPO</name>
<evidence type="ECO:0000256" key="6">
    <source>
        <dbReference type="ARBA" id="ARBA00023242"/>
    </source>
</evidence>
<organism evidence="8 9">
    <name type="scientific">Geosmithia morbida</name>
    <dbReference type="NCBI Taxonomy" id="1094350"/>
    <lineage>
        <taxon>Eukaryota</taxon>
        <taxon>Fungi</taxon>
        <taxon>Dikarya</taxon>
        <taxon>Ascomycota</taxon>
        <taxon>Pezizomycotina</taxon>
        <taxon>Sordariomycetes</taxon>
        <taxon>Hypocreomycetidae</taxon>
        <taxon>Hypocreales</taxon>
        <taxon>Bionectriaceae</taxon>
        <taxon>Geosmithia</taxon>
    </lineage>
</organism>